<dbReference type="AlphaFoldDB" id="J7H7T1"/>
<sequence>FLLRWIVRRNCDCRRDNSLSKTVCHYRLAVIRGGDVMCSRVFFHKQPRAPGLQTPVGCVLQDNSQIYQRDYEMPKAYTMVGSSGSVMEGITVSLFYHHSGPSKEVDTVAQVHNRFSPSRSGGFRSEGRSGRSLINVMPDTQNQLKVQAMVCENNWGLLPDSNPLSSSGNRMLKPVSVIHRGARIGGSGRWGVTSHQRHTTRYLVMGPHERSSRSAPPQSDQEFGKDLEGGSGQQGCGIPARRCIVVVTLTTKATSW</sequence>
<accession>J7H7T1</accession>
<feature type="region of interest" description="Disordered" evidence="1">
    <location>
        <begin position="204"/>
        <end position="235"/>
    </location>
</feature>
<protein>
    <submittedName>
        <fullName evidence="2">Polyketide synthase</fullName>
    </submittedName>
</protein>
<proteinExistence type="predicted"/>
<reference evidence="2" key="1">
    <citation type="submission" date="2012-06" db="EMBL/GenBank/DDBJ databases">
        <title>Fungal endophytes of Catharanthus roseus: isolation, identification, diversity of complex biosynthesis genes and associated antimicrobial activities.</title>
        <authorList>
            <person name="Dasari S."/>
            <person name="Miller K.I."/>
            <person name="Neilan B.A."/>
        </authorList>
    </citation>
    <scope>NUCLEOTIDE SEQUENCE</scope>
    <source>
        <strain evidence="2">F13</strain>
    </source>
</reference>
<dbReference type="EMBL" id="JX144690">
    <property type="protein sequence ID" value="AFP95915.1"/>
    <property type="molecule type" value="Genomic_DNA"/>
</dbReference>
<evidence type="ECO:0000256" key="1">
    <source>
        <dbReference type="SAM" id="MobiDB-lite"/>
    </source>
</evidence>
<name>J7H7T1_9PLEO</name>
<evidence type="ECO:0000313" key="2">
    <source>
        <dbReference type="EMBL" id="AFP95915.1"/>
    </source>
</evidence>
<feature type="non-terminal residue" evidence="2">
    <location>
        <position position="256"/>
    </location>
</feature>
<feature type="non-terminal residue" evidence="2">
    <location>
        <position position="1"/>
    </location>
</feature>
<organism evidence="2">
    <name type="scientific">Alternaria sp. 2 SD-2012</name>
    <dbReference type="NCBI Taxonomy" id="1223648"/>
    <lineage>
        <taxon>Eukaryota</taxon>
        <taxon>Fungi</taxon>
        <taxon>Dikarya</taxon>
        <taxon>Ascomycota</taxon>
        <taxon>Pezizomycotina</taxon>
        <taxon>Dothideomycetes</taxon>
        <taxon>Pleosporomycetidae</taxon>
        <taxon>Pleosporales</taxon>
        <taxon>Pleosporineae</taxon>
        <taxon>Pleosporaceae</taxon>
        <taxon>Alternaria</taxon>
    </lineage>
</organism>